<keyword evidence="5 7" id="KW-0687">Ribonucleoprotein</keyword>
<keyword evidence="12" id="KW-1185">Reference proteome</keyword>
<gene>
    <name evidence="7 11" type="primary">rpsD</name>
    <name evidence="11" type="ORF">Mal64_11580</name>
</gene>
<dbReference type="InterPro" id="IPR036986">
    <property type="entry name" value="S4_RNA-bd_sf"/>
</dbReference>
<dbReference type="AlphaFoldDB" id="A0A5C5ZV14"/>
<evidence type="ECO:0000256" key="5">
    <source>
        <dbReference type="ARBA" id="ARBA00023274"/>
    </source>
</evidence>
<dbReference type="OrthoDB" id="9803672at2"/>
<dbReference type="GO" id="GO:0006412">
    <property type="term" value="P:translation"/>
    <property type="evidence" value="ECO:0007669"/>
    <property type="project" value="UniProtKB-UniRule"/>
</dbReference>
<dbReference type="PANTHER" id="PTHR11831:SF4">
    <property type="entry name" value="SMALL RIBOSOMAL SUBUNIT PROTEIN US4M"/>
    <property type="match status" value="1"/>
</dbReference>
<reference evidence="11 12" key="1">
    <citation type="submission" date="2019-02" db="EMBL/GenBank/DDBJ databases">
        <title>Deep-cultivation of Planctomycetes and their phenomic and genomic characterization uncovers novel biology.</title>
        <authorList>
            <person name="Wiegand S."/>
            <person name="Jogler M."/>
            <person name="Boedeker C."/>
            <person name="Pinto D."/>
            <person name="Vollmers J."/>
            <person name="Rivas-Marin E."/>
            <person name="Kohn T."/>
            <person name="Peeters S.H."/>
            <person name="Heuer A."/>
            <person name="Rast P."/>
            <person name="Oberbeckmann S."/>
            <person name="Bunk B."/>
            <person name="Jeske O."/>
            <person name="Meyerdierks A."/>
            <person name="Storesund J.E."/>
            <person name="Kallscheuer N."/>
            <person name="Luecker S."/>
            <person name="Lage O.M."/>
            <person name="Pohl T."/>
            <person name="Merkel B.J."/>
            <person name="Hornburger P."/>
            <person name="Mueller R.-W."/>
            <person name="Bruemmer F."/>
            <person name="Labrenz M."/>
            <person name="Spormann A.M."/>
            <person name="Op Den Camp H."/>
            <person name="Overmann J."/>
            <person name="Amann R."/>
            <person name="Jetten M.S.M."/>
            <person name="Mascher T."/>
            <person name="Medema M.H."/>
            <person name="Devos D.P."/>
            <person name="Kaster A.-K."/>
            <person name="Ovreas L."/>
            <person name="Rohde M."/>
            <person name="Galperin M.Y."/>
            <person name="Jogler C."/>
        </authorList>
    </citation>
    <scope>NUCLEOTIDE SEQUENCE [LARGE SCALE GENOMIC DNA]</scope>
    <source>
        <strain evidence="11 12">Mal64</strain>
    </source>
</reference>
<dbReference type="GO" id="GO:0019843">
    <property type="term" value="F:rRNA binding"/>
    <property type="evidence" value="ECO:0007669"/>
    <property type="project" value="UniProtKB-UniRule"/>
</dbReference>
<evidence type="ECO:0000256" key="1">
    <source>
        <dbReference type="ARBA" id="ARBA00007465"/>
    </source>
</evidence>
<evidence type="ECO:0000256" key="8">
    <source>
        <dbReference type="SAM" id="MobiDB-lite"/>
    </source>
</evidence>
<dbReference type="InterPro" id="IPR022801">
    <property type="entry name" value="Ribosomal_uS4"/>
</dbReference>
<comment type="function">
    <text evidence="7">With S5 and S12 plays an important role in translational accuracy.</text>
</comment>
<evidence type="ECO:0000313" key="11">
    <source>
        <dbReference type="EMBL" id="TWT90761.1"/>
    </source>
</evidence>
<proteinExistence type="inferred from homology"/>
<dbReference type="SMART" id="SM00363">
    <property type="entry name" value="S4"/>
    <property type="match status" value="1"/>
</dbReference>
<dbReference type="NCBIfam" id="TIGR01017">
    <property type="entry name" value="rpsD_bact"/>
    <property type="match status" value="1"/>
</dbReference>
<dbReference type="InterPro" id="IPR001912">
    <property type="entry name" value="Ribosomal_uS4_N"/>
</dbReference>
<dbReference type="CDD" id="cd00165">
    <property type="entry name" value="S4"/>
    <property type="match status" value="1"/>
</dbReference>
<evidence type="ECO:0000256" key="2">
    <source>
        <dbReference type="ARBA" id="ARBA00022730"/>
    </source>
</evidence>
<dbReference type="GO" id="GO:0003735">
    <property type="term" value="F:structural constituent of ribosome"/>
    <property type="evidence" value="ECO:0007669"/>
    <property type="project" value="InterPro"/>
</dbReference>
<comment type="caution">
    <text evidence="11">The sequence shown here is derived from an EMBL/GenBank/DDBJ whole genome shotgun (WGS) entry which is preliminary data.</text>
</comment>
<sequence length="202" mass="22896">MSRYTGPKARINRRLGGQIFESAGALRATNRKPEPPGMHPRPRKVSTYGESMREKQKIKYYYGLGERQLRKLFDQAGRMSGNTGENLLLLCERRLDSVVRLSGLTHTRPQARQGVSHGHFTVNGRFCDIPSAQVRAGDVIHVKRRQNIVGLYRGRVAEFNGQTADWLAFDEENLKVIVHRLPTAEDITLPVSVEMVVELMSR</sequence>
<keyword evidence="3 7" id="KW-0694">RNA-binding</keyword>
<dbReference type="Pfam" id="PF00163">
    <property type="entry name" value="Ribosomal_S4"/>
    <property type="match status" value="1"/>
</dbReference>
<dbReference type="Gene3D" id="1.10.1050.10">
    <property type="entry name" value="Ribosomal Protein S4 Delta 41, Chain A, domain 1"/>
    <property type="match status" value="1"/>
</dbReference>
<dbReference type="Pfam" id="PF01479">
    <property type="entry name" value="S4"/>
    <property type="match status" value="1"/>
</dbReference>
<dbReference type="FunFam" id="3.10.290.10:FF:000001">
    <property type="entry name" value="30S ribosomal protein S4"/>
    <property type="match status" value="1"/>
</dbReference>
<dbReference type="EMBL" id="SJPQ01000001">
    <property type="protein sequence ID" value="TWT90761.1"/>
    <property type="molecule type" value="Genomic_DNA"/>
</dbReference>
<dbReference type="Gene3D" id="3.10.290.10">
    <property type="entry name" value="RNA-binding S4 domain"/>
    <property type="match status" value="1"/>
</dbReference>
<evidence type="ECO:0000256" key="3">
    <source>
        <dbReference type="ARBA" id="ARBA00022884"/>
    </source>
</evidence>
<accession>A0A5C5ZV14</accession>
<evidence type="ECO:0000256" key="6">
    <source>
        <dbReference type="ARBA" id="ARBA00035254"/>
    </source>
</evidence>
<organism evidence="11 12">
    <name type="scientific">Pseudobythopirellula maris</name>
    <dbReference type="NCBI Taxonomy" id="2527991"/>
    <lineage>
        <taxon>Bacteria</taxon>
        <taxon>Pseudomonadati</taxon>
        <taxon>Planctomycetota</taxon>
        <taxon>Planctomycetia</taxon>
        <taxon>Pirellulales</taxon>
        <taxon>Lacipirellulaceae</taxon>
        <taxon>Pseudobythopirellula</taxon>
    </lineage>
</organism>
<dbReference type="GO" id="GO:0042274">
    <property type="term" value="P:ribosomal small subunit biogenesis"/>
    <property type="evidence" value="ECO:0007669"/>
    <property type="project" value="TreeGrafter"/>
</dbReference>
<protein>
    <recommendedName>
        <fullName evidence="6 7">Small ribosomal subunit protein uS4</fullName>
    </recommendedName>
</protein>
<comment type="subunit">
    <text evidence="7">Part of the 30S ribosomal subunit. Contacts protein S5. The interaction surface between S4 and S5 is involved in control of translational fidelity.</text>
</comment>
<dbReference type="SUPFAM" id="SSF55174">
    <property type="entry name" value="Alpha-L RNA-binding motif"/>
    <property type="match status" value="1"/>
</dbReference>
<keyword evidence="4 7" id="KW-0689">Ribosomal protein</keyword>
<keyword evidence="2 7" id="KW-0699">rRNA-binding</keyword>
<dbReference type="PANTHER" id="PTHR11831">
    <property type="entry name" value="30S 40S RIBOSOMAL PROTEIN"/>
    <property type="match status" value="1"/>
</dbReference>
<evidence type="ECO:0000256" key="4">
    <source>
        <dbReference type="ARBA" id="ARBA00022980"/>
    </source>
</evidence>
<feature type="domain" description="Small ribosomal subunit protein uS4 N-terminal" evidence="10">
    <location>
        <begin position="3"/>
        <end position="92"/>
    </location>
</feature>
<evidence type="ECO:0000259" key="10">
    <source>
        <dbReference type="SMART" id="SM01390"/>
    </source>
</evidence>
<dbReference type="InterPro" id="IPR002942">
    <property type="entry name" value="S4_RNA-bd"/>
</dbReference>
<dbReference type="SMART" id="SM01390">
    <property type="entry name" value="Ribosomal_S4"/>
    <property type="match status" value="1"/>
</dbReference>
<evidence type="ECO:0000256" key="7">
    <source>
        <dbReference type="HAMAP-Rule" id="MF_01306"/>
    </source>
</evidence>
<comment type="similarity">
    <text evidence="1 7">Belongs to the universal ribosomal protein uS4 family.</text>
</comment>
<dbReference type="GO" id="GO:0015935">
    <property type="term" value="C:small ribosomal subunit"/>
    <property type="evidence" value="ECO:0007669"/>
    <property type="project" value="InterPro"/>
</dbReference>
<dbReference type="InterPro" id="IPR005709">
    <property type="entry name" value="Ribosomal_uS4_bac-type"/>
</dbReference>
<dbReference type="HAMAP" id="MF_01306_B">
    <property type="entry name" value="Ribosomal_uS4_B"/>
    <property type="match status" value="1"/>
</dbReference>
<dbReference type="PROSITE" id="PS50889">
    <property type="entry name" value="S4"/>
    <property type="match status" value="1"/>
</dbReference>
<dbReference type="Proteomes" id="UP000315440">
    <property type="component" value="Unassembled WGS sequence"/>
</dbReference>
<feature type="domain" description="RNA-binding S4" evidence="9">
    <location>
        <begin position="93"/>
        <end position="149"/>
    </location>
</feature>
<evidence type="ECO:0000259" key="9">
    <source>
        <dbReference type="SMART" id="SM00363"/>
    </source>
</evidence>
<dbReference type="RefSeq" id="WP_146397931.1">
    <property type="nucleotide sequence ID" value="NZ_SJPQ01000001.1"/>
</dbReference>
<comment type="function">
    <text evidence="7">One of the primary rRNA binding proteins, it binds directly to 16S rRNA where it nucleates assembly of the body of the 30S subunit.</text>
</comment>
<feature type="region of interest" description="Disordered" evidence="8">
    <location>
        <begin position="22"/>
        <end position="50"/>
    </location>
</feature>
<dbReference type="NCBIfam" id="NF003717">
    <property type="entry name" value="PRK05327.1"/>
    <property type="match status" value="1"/>
</dbReference>
<name>A0A5C5ZV14_9BACT</name>
<evidence type="ECO:0000313" key="12">
    <source>
        <dbReference type="Proteomes" id="UP000315440"/>
    </source>
</evidence>